<evidence type="ECO:0000256" key="1">
    <source>
        <dbReference type="SAM" id="MobiDB-lite"/>
    </source>
</evidence>
<evidence type="ECO:0000313" key="3">
    <source>
        <dbReference type="Proteomes" id="UP000275199"/>
    </source>
</evidence>
<accession>A0ABX9XN56</accession>
<dbReference type="EMBL" id="RKKU01000001">
    <property type="protein sequence ID" value="ROZ88478.1"/>
    <property type="molecule type" value="Genomic_DNA"/>
</dbReference>
<name>A0ABX9XN56_9PSED</name>
<gene>
    <name evidence="2" type="ORF">EF096_01955</name>
</gene>
<reference evidence="2 3" key="1">
    <citation type="submission" date="2018-11" db="EMBL/GenBank/DDBJ databases">
        <authorList>
            <person name="Jang G.I."/>
            <person name="Hwang C.Y."/>
        </authorList>
    </citation>
    <scope>NUCLEOTIDE SEQUENCE [LARGE SCALE GENOMIC DNA]</scope>
    <source>
        <strain evidence="2 3">SSM26</strain>
    </source>
</reference>
<dbReference type="RefSeq" id="WP_123887916.1">
    <property type="nucleotide sequence ID" value="NZ_RKKU01000001.1"/>
</dbReference>
<feature type="region of interest" description="Disordered" evidence="1">
    <location>
        <begin position="1"/>
        <end position="40"/>
    </location>
</feature>
<organism evidence="2 3">
    <name type="scientific">Pseudomonas neustonica</name>
    <dbReference type="NCBI Taxonomy" id="2487346"/>
    <lineage>
        <taxon>Bacteria</taxon>
        <taxon>Pseudomonadati</taxon>
        <taxon>Pseudomonadota</taxon>
        <taxon>Gammaproteobacteria</taxon>
        <taxon>Pseudomonadales</taxon>
        <taxon>Pseudomonadaceae</taxon>
        <taxon>Pseudomonas</taxon>
    </lineage>
</organism>
<keyword evidence="3" id="KW-1185">Reference proteome</keyword>
<sequence length="117" mass="12831">MGSAKDQRISETLMQNLAESMPRERPSPALKRERKRGGIAAKRGYFERQYQPGTGETTGGIASPLEEVSYSNRLYHTSGIPSTDGLFVYPLLSRLQLEDDNGAPVTIYLAGTSEPTP</sequence>
<proteinExistence type="predicted"/>
<comment type="caution">
    <text evidence="2">The sequence shown here is derived from an EMBL/GenBank/DDBJ whole genome shotgun (WGS) entry which is preliminary data.</text>
</comment>
<evidence type="ECO:0000313" key="2">
    <source>
        <dbReference type="EMBL" id="ROZ88478.1"/>
    </source>
</evidence>
<dbReference type="Proteomes" id="UP000275199">
    <property type="component" value="Unassembled WGS sequence"/>
</dbReference>
<protein>
    <submittedName>
        <fullName evidence="2">Uncharacterized protein</fullName>
    </submittedName>
</protein>